<dbReference type="InterPro" id="IPR002347">
    <property type="entry name" value="SDR_fam"/>
</dbReference>
<proteinExistence type="inferred from homology"/>
<evidence type="ECO:0000256" key="2">
    <source>
        <dbReference type="ARBA" id="ARBA00023002"/>
    </source>
</evidence>
<dbReference type="InterPro" id="IPR020904">
    <property type="entry name" value="Sc_DH/Rdtase_CS"/>
</dbReference>
<sequence>MSMKREKPQMFDMTGKAALVTGGASGIGWACAQALAAAGAKVAIVDRDSDQGNQAADALADAGATATFVDAELADPDQAEAAVAAVEQAFGRLDAAVNAAGILGPTGPLHALDRDAYKAAMANNLDSVVWCMQHEIAAMLRTVQAGGEAGDGAGGSIVNISSAAGVVGFPSCPTYTAGKHAIIGLTRTAAVDYATQGVRVNAIAPGGVDTPLIRSTTCATAEGRATIEGLHPMQRLAQPSEMAGAALYLCSKAASFVTGAVIPVDGGWTAQ</sequence>
<gene>
    <name evidence="3" type="ORF">CKO28_21635</name>
</gene>
<comment type="caution">
    <text evidence="3">The sequence shown here is derived from an EMBL/GenBank/DDBJ whole genome shotgun (WGS) entry which is preliminary data.</text>
</comment>
<evidence type="ECO:0000256" key="1">
    <source>
        <dbReference type="ARBA" id="ARBA00006484"/>
    </source>
</evidence>
<evidence type="ECO:0000313" key="4">
    <source>
        <dbReference type="Proteomes" id="UP001296873"/>
    </source>
</evidence>
<organism evidence="3 4">
    <name type="scientific">Rhodovibrio sodomensis</name>
    <dbReference type="NCBI Taxonomy" id="1088"/>
    <lineage>
        <taxon>Bacteria</taxon>
        <taxon>Pseudomonadati</taxon>
        <taxon>Pseudomonadota</taxon>
        <taxon>Alphaproteobacteria</taxon>
        <taxon>Rhodospirillales</taxon>
        <taxon>Rhodovibrionaceae</taxon>
        <taxon>Rhodovibrio</taxon>
    </lineage>
</organism>
<name>A0ABS1DL16_9PROT</name>
<dbReference type="Pfam" id="PF13561">
    <property type="entry name" value="adh_short_C2"/>
    <property type="match status" value="1"/>
</dbReference>
<dbReference type="InterPro" id="IPR036291">
    <property type="entry name" value="NAD(P)-bd_dom_sf"/>
</dbReference>
<dbReference type="SUPFAM" id="SSF51735">
    <property type="entry name" value="NAD(P)-binding Rossmann-fold domains"/>
    <property type="match status" value="1"/>
</dbReference>
<dbReference type="PRINTS" id="PR00080">
    <property type="entry name" value="SDRFAMILY"/>
</dbReference>
<evidence type="ECO:0000313" key="3">
    <source>
        <dbReference type="EMBL" id="MBK1670627.1"/>
    </source>
</evidence>
<dbReference type="PRINTS" id="PR00081">
    <property type="entry name" value="GDHRDH"/>
</dbReference>
<dbReference type="Proteomes" id="UP001296873">
    <property type="component" value="Unassembled WGS sequence"/>
</dbReference>
<reference evidence="3 4" key="1">
    <citation type="journal article" date="2020" name="Microorganisms">
        <title>Osmotic Adaptation and Compatible Solute Biosynthesis of Phototrophic Bacteria as Revealed from Genome Analyses.</title>
        <authorList>
            <person name="Imhoff J.F."/>
            <person name="Rahn T."/>
            <person name="Kunzel S."/>
            <person name="Keller A."/>
            <person name="Neulinger S.C."/>
        </authorList>
    </citation>
    <scope>NUCLEOTIDE SEQUENCE [LARGE SCALE GENOMIC DNA]</scope>
    <source>
        <strain evidence="3 4">DSM 9895</strain>
    </source>
</reference>
<protein>
    <recommendedName>
        <fullName evidence="5">Short-chain dehydrogenase</fullName>
    </recommendedName>
</protein>
<dbReference type="CDD" id="cd05233">
    <property type="entry name" value="SDR_c"/>
    <property type="match status" value="1"/>
</dbReference>
<dbReference type="PANTHER" id="PTHR24321:SF8">
    <property type="entry name" value="ESTRADIOL 17-BETA-DEHYDROGENASE 8-RELATED"/>
    <property type="match status" value="1"/>
</dbReference>
<keyword evidence="4" id="KW-1185">Reference proteome</keyword>
<dbReference type="Gene3D" id="3.40.50.720">
    <property type="entry name" value="NAD(P)-binding Rossmann-like Domain"/>
    <property type="match status" value="1"/>
</dbReference>
<dbReference type="PANTHER" id="PTHR24321">
    <property type="entry name" value="DEHYDROGENASES, SHORT CHAIN"/>
    <property type="match status" value="1"/>
</dbReference>
<comment type="similarity">
    <text evidence="1">Belongs to the short-chain dehydrogenases/reductases (SDR) family.</text>
</comment>
<accession>A0ABS1DL16</accession>
<dbReference type="EMBL" id="NRRL01000104">
    <property type="protein sequence ID" value="MBK1670627.1"/>
    <property type="molecule type" value="Genomic_DNA"/>
</dbReference>
<keyword evidence="2" id="KW-0560">Oxidoreductase</keyword>
<dbReference type="PROSITE" id="PS00061">
    <property type="entry name" value="ADH_SHORT"/>
    <property type="match status" value="1"/>
</dbReference>
<evidence type="ECO:0008006" key="5">
    <source>
        <dbReference type="Google" id="ProtNLM"/>
    </source>
</evidence>